<protein>
    <recommendedName>
        <fullName evidence="4">DJ-1/PfpI domain-containing protein</fullName>
    </recommendedName>
</protein>
<reference evidence="2 3" key="1">
    <citation type="journal article" name="Sci. Rep.">
        <title>Telomere-to-telomere assembled and centromere annotated genomes of the two main subspecies of the button mushroom Agaricus bisporus reveal especially polymorphic chromosome ends.</title>
        <authorList>
            <person name="Sonnenberg A.S.M."/>
            <person name="Sedaghat-Telgerd N."/>
            <person name="Lavrijssen B."/>
            <person name="Ohm R.A."/>
            <person name="Hendrickx P.M."/>
            <person name="Scholtmeijer K."/>
            <person name="Baars J.J.P."/>
            <person name="van Peer A."/>
        </authorList>
    </citation>
    <scope>NUCLEOTIDE SEQUENCE [LARGE SCALE GENOMIC DNA]</scope>
    <source>
        <strain evidence="2 3">H119_p4</strain>
    </source>
</reference>
<comment type="caution">
    <text evidence="2">The sequence shown here is derived from an EMBL/GenBank/DDBJ whole genome shotgun (WGS) entry which is preliminary data.</text>
</comment>
<gene>
    <name evidence="2" type="ORF">Agabi119p4_6263</name>
</gene>
<dbReference type="PANTHER" id="PTHR43130:SF15">
    <property type="entry name" value="THIJ_PFPI FAMILY PROTEIN (AFU_ORTHOLOGUE AFUA_5G14240)"/>
    <property type="match status" value="1"/>
</dbReference>
<proteinExistence type="predicted"/>
<dbReference type="Proteomes" id="UP000629468">
    <property type="component" value="Unassembled WGS sequence"/>
</dbReference>
<name>A0A8H7EZL5_AGABI</name>
<evidence type="ECO:0000256" key="1">
    <source>
        <dbReference type="SAM" id="MobiDB-lite"/>
    </source>
</evidence>
<dbReference type="InterPro" id="IPR029062">
    <property type="entry name" value="Class_I_gatase-like"/>
</dbReference>
<evidence type="ECO:0000313" key="3">
    <source>
        <dbReference type="Proteomes" id="UP000629468"/>
    </source>
</evidence>
<dbReference type="EMBL" id="JABXXO010000009">
    <property type="protein sequence ID" value="KAF7770289.1"/>
    <property type="molecule type" value="Genomic_DNA"/>
</dbReference>
<feature type="region of interest" description="Disordered" evidence="1">
    <location>
        <begin position="61"/>
        <end position="90"/>
    </location>
</feature>
<accession>A0A8H7EZL5</accession>
<dbReference type="Gene3D" id="3.40.50.880">
    <property type="match status" value="1"/>
</dbReference>
<evidence type="ECO:0000313" key="2">
    <source>
        <dbReference type="EMBL" id="KAF7770289.1"/>
    </source>
</evidence>
<dbReference type="AlphaFoldDB" id="A0A8H7EZL5"/>
<feature type="compositionally biased region" description="Low complexity" evidence="1">
    <location>
        <begin position="61"/>
        <end position="77"/>
    </location>
</feature>
<evidence type="ECO:0008006" key="4">
    <source>
        <dbReference type="Google" id="ProtNLM"/>
    </source>
</evidence>
<dbReference type="InterPro" id="IPR052158">
    <property type="entry name" value="INH-QAR"/>
</dbReference>
<dbReference type="PANTHER" id="PTHR43130">
    <property type="entry name" value="ARAC-FAMILY TRANSCRIPTIONAL REGULATOR"/>
    <property type="match status" value="1"/>
</dbReference>
<organism evidence="2 3">
    <name type="scientific">Agaricus bisporus var. burnettii</name>
    <dbReference type="NCBI Taxonomy" id="192524"/>
    <lineage>
        <taxon>Eukaryota</taxon>
        <taxon>Fungi</taxon>
        <taxon>Dikarya</taxon>
        <taxon>Basidiomycota</taxon>
        <taxon>Agaricomycotina</taxon>
        <taxon>Agaricomycetes</taxon>
        <taxon>Agaricomycetidae</taxon>
        <taxon>Agaricales</taxon>
        <taxon>Agaricineae</taxon>
        <taxon>Agaricaceae</taxon>
        <taxon>Agaricus</taxon>
    </lineage>
</organism>
<dbReference type="SUPFAM" id="SSF52317">
    <property type="entry name" value="Class I glutamine amidotransferase-like"/>
    <property type="match status" value="1"/>
</dbReference>
<sequence>MASPPPITKPISDLPLHFALVLFPQFQALDVFGPLDALNTMKRLYPDIPLRLSILSSTLSPVSTSPSSSSSTNDNSNSPPPFEQKILPTHTFTSPPTHPIHILFIPGGIGTRSTLKSTWSPVVDYLSHFFMDDENVKCLKGVFTVCTGSIVLARVQIRKGEGGGGGGGKELKGILEGIKVTTNKRILNLAKLEFPTVHWQSQARWVQTTLPLPLSNSSSTKSHHSIQLWTTSGISAGIDGIFSLISDAYSPSIADFITQVLEYERTTDSTLDPFACCHI</sequence>